<reference evidence="2 3" key="1">
    <citation type="submission" date="2018-05" db="EMBL/GenBank/DDBJ databases">
        <title>Complete genome sequence of sponge-derived Streptomyces sp. HNM0039.</title>
        <authorList>
            <person name="Huang X."/>
            <person name="Zhou S."/>
        </authorList>
    </citation>
    <scope>NUCLEOTIDE SEQUENCE [LARGE SCALE GENOMIC DNA]</scope>
    <source>
        <strain evidence="2 3">HNM0039</strain>
    </source>
</reference>
<protein>
    <recommendedName>
        <fullName evidence="4">Bacterial CdiA-CT RNAse A domain-containing protein</fullName>
    </recommendedName>
</protein>
<dbReference type="Proteomes" id="UP000244900">
    <property type="component" value="Chromosome"/>
</dbReference>
<dbReference type="EMBL" id="CP029188">
    <property type="protein sequence ID" value="AWI28163.1"/>
    <property type="molecule type" value="Genomic_DNA"/>
</dbReference>
<keyword evidence="3" id="KW-1185">Reference proteome</keyword>
<sequence length="140" mass="15186">MAWDEGEQSKTRAGEQMRLNQVDPGTGRAGAPDLASTPARKKAAANAIEQHLEPDTRKAGCVAEEQTNAAVKEFNGKDGTGWDTSGALKKAHDTWEKQVKALMDRLGGDKNALRSTHILFRNNDVGIANQVRLPSNLDSY</sequence>
<feature type="region of interest" description="Disordered" evidence="1">
    <location>
        <begin position="1"/>
        <end position="45"/>
    </location>
</feature>
<dbReference type="KEGG" id="stir:DDW44_04660"/>
<dbReference type="AlphaFoldDB" id="A0A2S1SP48"/>
<evidence type="ECO:0000313" key="3">
    <source>
        <dbReference type="Proteomes" id="UP000244900"/>
    </source>
</evidence>
<accession>A0A2S1SP48</accession>
<evidence type="ECO:0000256" key="1">
    <source>
        <dbReference type="SAM" id="MobiDB-lite"/>
    </source>
</evidence>
<name>A0A2S1SP48_9ACTN</name>
<evidence type="ECO:0000313" key="2">
    <source>
        <dbReference type="EMBL" id="AWI28163.1"/>
    </source>
</evidence>
<proteinExistence type="predicted"/>
<organism evidence="2 3">
    <name type="scientific">Streptomyces tirandamycinicus</name>
    <dbReference type="NCBI Taxonomy" id="2174846"/>
    <lineage>
        <taxon>Bacteria</taxon>
        <taxon>Bacillati</taxon>
        <taxon>Actinomycetota</taxon>
        <taxon>Actinomycetes</taxon>
        <taxon>Kitasatosporales</taxon>
        <taxon>Streptomycetaceae</taxon>
        <taxon>Streptomyces</taxon>
    </lineage>
</organism>
<dbReference type="RefSeq" id="WP_108905614.1">
    <property type="nucleotide sequence ID" value="NZ_CP029188.1"/>
</dbReference>
<evidence type="ECO:0008006" key="4">
    <source>
        <dbReference type="Google" id="ProtNLM"/>
    </source>
</evidence>
<gene>
    <name evidence="2" type="ORF">DDW44_04660</name>
</gene>
<dbReference type="OrthoDB" id="4331735at2"/>